<evidence type="ECO:0000313" key="3">
    <source>
        <dbReference type="Proteomes" id="UP000276133"/>
    </source>
</evidence>
<keyword evidence="1" id="KW-0472">Membrane</keyword>
<keyword evidence="3" id="KW-1185">Reference proteome</keyword>
<reference evidence="2 3" key="1">
    <citation type="journal article" date="2018" name="Sci. Rep.">
        <title>Genomic signatures of local adaptation to the degree of environmental predictability in rotifers.</title>
        <authorList>
            <person name="Franch-Gras L."/>
            <person name="Hahn C."/>
            <person name="Garcia-Roger E.M."/>
            <person name="Carmona M.J."/>
            <person name="Serra M."/>
            <person name="Gomez A."/>
        </authorList>
    </citation>
    <scope>NUCLEOTIDE SEQUENCE [LARGE SCALE GENOMIC DNA]</scope>
    <source>
        <strain evidence="2">HYR1</strain>
    </source>
</reference>
<gene>
    <name evidence="2" type="ORF">BpHYR1_036452</name>
</gene>
<dbReference type="EMBL" id="REGN01010469">
    <property type="protein sequence ID" value="RMZ98975.1"/>
    <property type="molecule type" value="Genomic_DNA"/>
</dbReference>
<sequence length="79" mass="9167">NYTSQIKKKTFPFYCKDATLLQHIPNVVLHKILLYLIIAIIRITLDSKLKFSPIIFFSHNYFLAYIVSLYSNRSGKAGN</sequence>
<feature type="transmembrane region" description="Helical" evidence="1">
    <location>
        <begin position="28"/>
        <end position="45"/>
    </location>
</feature>
<feature type="transmembrane region" description="Helical" evidence="1">
    <location>
        <begin position="51"/>
        <end position="70"/>
    </location>
</feature>
<evidence type="ECO:0000313" key="2">
    <source>
        <dbReference type="EMBL" id="RMZ98975.1"/>
    </source>
</evidence>
<name>A0A3M7PIL5_BRAPC</name>
<dbReference type="Proteomes" id="UP000276133">
    <property type="component" value="Unassembled WGS sequence"/>
</dbReference>
<proteinExistence type="predicted"/>
<protein>
    <submittedName>
        <fullName evidence="2">Uncharacterized protein</fullName>
    </submittedName>
</protein>
<keyword evidence="1" id="KW-0812">Transmembrane</keyword>
<dbReference type="AlphaFoldDB" id="A0A3M7PIL5"/>
<accession>A0A3M7PIL5</accession>
<comment type="caution">
    <text evidence="2">The sequence shown here is derived from an EMBL/GenBank/DDBJ whole genome shotgun (WGS) entry which is preliminary data.</text>
</comment>
<keyword evidence="1" id="KW-1133">Transmembrane helix</keyword>
<feature type="non-terminal residue" evidence="2">
    <location>
        <position position="1"/>
    </location>
</feature>
<organism evidence="2 3">
    <name type="scientific">Brachionus plicatilis</name>
    <name type="common">Marine rotifer</name>
    <name type="synonym">Brachionus muelleri</name>
    <dbReference type="NCBI Taxonomy" id="10195"/>
    <lineage>
        <taxon>Eukaryota</taxon>
        <taxon>Metazoa</taxon>
        <taxon>Spiralia</taxon>
        <taxon>Gnathifera</taxon>
        <taxon>Rotifera</taxon>
        <taxon>Eurotatoria</taxon>
        <taxon>Monogononta</taxon>
        <taxon>Pseudotrocha</taxon>
        <taxon>Ploima</taxon>
        <taxon>Brachionidae</taxon>
        <taxon>Brachionus</taxon>
    </lineage>
</organism>
<evidence type="ECO:0000256" key="1">
    <source>
        <dbReference type="SAM" id="Phobius"/>
    </source>
</evidence>